<evidence type="ECO:0000313" key="1">
    <source>
        <dbReference type="EMBL" id="KFV78695.1"/>
    </source>
</evidence>
<dbReference type="EMBL" id="KL206081">
    <property type="protein sequence ID" value="KFV78695.1"/>
    <property type="molecule type" value="Genomic_DNA"/>
</dbReference>
<dbReference type="Proteomes" id="UP000053584">
    <property type="component" value="Unassembled WGS sequence"/>
</dbReference>
<gene>
    <name evidence="1" type="ORF">N308_05767</name>
</gene>
<evidence type="ECO:0000313" key="2">
    <source>
        <dbReference type="Proteomes" id="UP000053584"/>
    </source>
</evidence>
<feature type="non-terminal residue" evidence="1">
    <location>
        <position position="55"/>
    </location>
</feature>
<sequence length="55" mass="6479">NAHKLKQGRLILQLRRNFFPVMTVRQWSREPTEAVQSPSLEVFKTWLDKALSNLV</sequence>
<organism evidence="1 2">
    <name type="scientific">Struthio camelus australis</name>
    <dbReference type="NCBI Taxonomy" id="441894"/>
    <lineage>
        <taxon>Eukaryota</taxon>
        <taxon>Metazoa</taxon>
        <taxon>Chordata</taxon>
        <taxon>Craniata</taxon>
        <taxon>Vertebrata</taxon>
        <taxon>Euteleostomi</taxon>
        <taxon>Archelosauria</taxon>
        <taxon>Archosauria</taxon>
        <taxon>Dinosauria</taxon>
        <taxon>Saurischia</taxon>
        <taxon>Theropoda</taxon>
        <taxon>Coelurosauria</taxon>
        <taxon>Aves</taxon>
        <taxon>Palaeognathae</taxon>
        <taxon>Struthioniformes</taxon>
        <taxon>Struthionidae</taxon>
        <taxon>Struthio</taxon>
    </lineage>
</organism>
<accession>A0A093HGW2</accession>
<proteinExistence type="predicted"/>
<keyword evidence="2" id="KW-1185">Reference proteome</keyword>
<dbReference type="AlphaFoldDB" id="A0A093HGW2"/>
<reference evidence="1 2" key="1">
    <citation type="submission" date="2014-04" db="EMBL/GenBank/DDBJ databases">
        <title>Genome evolution of avian class.</title>
        <authorList>
            <person name="Zhang G."/>
            <person name="Li C."/>
        </authorList>
    </citation>
    <scope>NUCLEOTIDE SEQUENCE [LARGE SCALE GENOMIC DNA]</scope>
    <source>
        <strain evidence="1">BGI_N308</strain>
    </source>
</reference>
<feature type="non-terminal residue" evidence="1">
    <location>
        <position position="1"/>
    </location>
</feature>
<protein>
    <submittedName>
        <fullName evidence="1">Uncharacterized protein</fullName>
    </submittedName>
</protein>
<name>A0A093HGW2_STRCA</name>